<reference evidence="1 2" key="1">
    <citation type="submission" date="2018-08" db="EMBL/GenBank/DDBJ databases">
        <title>Genome and evolution of the arbuscular mycorrhizal fungus Diversispora epigaea (formerly Glomus versiforme) and its bacterial endosymbionts.</title>
        <authorList>
            <person name="Sun X."/>
            <person name="Fei Z."/>
            <person name="Harrison M."/>
        </authorList>
    </citation>
    <scope>NUCLEOTIDE SEQUENCE [LARGE SCALE GENOMIC DNA]</scope>
    <source>
        <strain evidence="1 2">IT104</strain>
    </source>
</reference>
<dbReference type="EMBL" id="PQFF01000346">
    <property type="protein sequence ID" value="RHZ57520.1"/>
    <property type="molecule type" value="Genomic_DNA"/>
</dbReference>
<proteinExistence type="predicted"/>
<dbReference type="SMART" id="SM00671">
    <property type="entry name" value="SEL1"/>
    <property type="match status" value="2"/>
</dbReference>
<evidence type="ECO:0000313" key="2">
    <source>
        <dbReference type="Proteomes" id="UP000266861"/>
    </source>
</evidence>
<accession>A0A397HAV7</accession>
<dbReference type="Pfam" id="PF08238">
    <property type="entry name" value="Sel1"/>
    <property type="match status" value="2"/>
</dbReference>
<keyword evidence="2" id="KW-1185">Reference proteome</keyword>
<evidence type="ECO:0000313" key="1">
    <source>
        <dbReference type="EMBL" id="RHZ57520.1"/>
    </source>
</evidence>
<dbReference type="OrthoDB" id="2384430at2759"/>
<dbReference type="Gene3D" id="1.25.40.10">
    <property type="entry name" value="Tetratricopeptide repeat domain"/>
    <property type="match status" value="1"/>
</dbReference>
<dbReference type="Proteomes" id="UP000266861">
    <property type="component" value="Unassembled WGS sequence"/>
</dbReference>
<comment type="caution">
    <text evidence="1">The sequence shown here is derived from an EMBL/GenBank/DDBJ whole genome shotgun (WGS) entry which is preliminary data.</text>
</comment>
<dbReference type="STRING" id="1348612.A0A397HAV7"/>
<dbReference type="AlphaFoldDB" id="A0A397HAV7"/>
<evidence type="ECO:0008006" key="3">
    <source>
        <dbReference type="Google" id="ProtNLM"/>
    </source>
</evidence>
<dbReference type="PANTHER" id="PTHR43628:SF1">
    <property type="entry name" value="CHITIN SYNTHASE REGULATORY FACTOR 2-RELATED"/>
    <property type="match status" value="1"/>
</dbReference>
<dbReference type="InterPro" id="IPR052945">
    <property type="entry name" value="Mitotic_Regulator"/>
</dbReference>
<organism evidence="1 2">
    <name type="scientific">Diversispora epigaea</name>
    <dbReference type="NCBI Taxonomy" id="1348612"/>
    <lineage>
        <taxon>Eukaryota</taxon>
        <taxon>Fungi</taxon>
        <taxon>Fungi incertae sedis</taxon>
        <taxon>Mucoromycota</taxon>
        <taxon>Glomeromycotina</taxon>
        <taxon>Glomeromycetes</taxon>
        <taxon>Diversisporales</taxon>
        <taxon>Diversisporaceae</taxon>
        <taxon>Diversispora</taxon>
    </lineage>
</organism>
<dbReference type="SUPFAM" id="SSF81901">
    <property type="entry name" value="HCP-like"/>
    <property type="match status" value="1"/>
</dbReference>
<gene>
    <name evidence="1" type="ORF">Glove_386g34</name>
</gene>
<sequence length="146" mass="17441">MDINFLKSYNLENSGHNSSAENPRKHFLDELLEEKIDDDDQNEFKRRRIAEYFNECFADPNEENYSIIHISLWKFLNYDQQNNLGYCYENGIGTTKDEEKAFQWYLRSAEDENNNGQNNLGYYYNDIGTTKDEEKTFHWYIKSAEG</sequence>
<name>A0A397HAV7_9GLOM</name>
<dbReference type="PANTHER" id="PTHR43628">
    <property type="entry name" value="ACTIVATOR OF C KINASE PROTEIN 1-RELATED"/>
    <property type="match status" value="1"/>
</dbReference>
<protein>
    <recommendedName>
        <fullName evidence="3">Sel1 repeat protein</fullName>
    </recommendedName>
</protein>
<dbReference type="InterPro" id="IPR006597">
    <property type="entry name" value="Sel1-like"/>
</dbReference>
<dbReference type="InterPro" id="IPR011990">
    <property type="entry name" value="TPR-like_helical_dom_sf"/>
</dbReference>